<accession>A0A0C2CWL8</accession>
<sequence>MRLGEDPGILSTGASTTSYGGIVNEMFEPSSVISTQPTTSNGNPMPNGEKQKGFDDKPLIFGFVVGQLGFLMTVVQLAMAYAIVMLTVLSLCAISSNGAVEGGGVYCRLFLISSSVLKF</sequence>
<reference evidence="2 3" key="1">
    <citation type="submission" date="2013-12" db="EMBL/GenBank/DDBJ databases">
        <title>Draft genome of the parsitic nematode Ancylostoma duodenale.</title>
        <authorList>
            <person name="Mitreva M."/>
        </authorList>
    </citation>
    <scope>NUCLEOTIDE SEQUENCE [LARGE SCALE GENOMIC DNA]</scope>
    <source>
        <strain evidence="2 3">Zhejiang</strain>
    </source>
</reference>
<keyword evidence="3" id="KW-1185">Reference proteome</keyword>
<feature type="transmembrane region" description="Helical" evidence="1">
    <location>
        <begin position="59"/>
        <end position="84"/>
    </location>
</feature>
<evidence type="ECO:0000256" key="1">
    <source>
        <dbReference type="SAM" id="Phobius"/>
    </source>
</evidence>
<keyword evidence="1" id="KW-0472">Membrane</keyword>
<evidence type="ECO:0000313" key="3">
    <source>
        <dbReference type="Proteomes" id="UP000054047"/>
    </source>
</evidence>
<dbReference type="AlphaFoldDB" id="A0A0C2CWL8"/>
<keyword evidence="1" id="KW-1133">Transmembrane helix</keyword>
<evidence type="ECO:0000313" key="2">
    <source>
        <dbReference type="EMBL" id="KIH61333.1"/>
    </source>
</evidence>
<proteinExistence type="predicted"/>
<dbReference type="OrthoDB" id="2020542at2759"/>
<gene>
    <name evidence="2" type="ORF">ANCDUO_08399</name>
</gene>
<keyword evidence="1" id="KW-0812">Transmembrane</keyword>
<dbReference type="EMBL" id="KN730216">
    <property type="protein sequence ID" value="KIH61333.1"/>
    <property type="molecule type" value="Genomic_DNA"/>
</dbReference>
<evidence type="ECO:0008006" key="4">
    <source>
        <dbReference type="Google" id="ProtNLM"/>
    </source>
</evidence>
<protein>
    <recommendedName>
        <fullName evidence="4">Amino acid permease/ SLC12A domain-containing protein</fullName>
    </recommendedName>
</protein>
<dbReference type="Proteomes" id="UP000054047">
    <property type="component" value="Unassembled WGS sequence"/>
</dbReference>
<organism evidence="2 3">
    <name type="scientific">Ancylostoma duodenale</name>
    <dbReference type="NCBI Taxonomy" id="51022"/>
    <lineage>
        <taxon>Eukaryota</taxon>
        <taxon>Metazoa</taxon>
        <taxon>Ecdysozoa</taxon>
        <taxon>Nematoda</taxon>
        <taxon>Chromadorea</taxon>
        <taxon>Rhabditida</taxon>
        <taxon>Rhabditina</taxon>
        <taxon>Rhabditomorpha</taxon>
        <taxon>Strongyloidea</taxon>
        <taxon>Ancylostomatidae</taxon>
        <taxon>Ancylostomatinae</taxon>
        <taxon>Ancylostoma</taxon>
    </lineage>
</organism>
<name>A0A0C2CWL8_9BILA</name>